<dbReference type="AlphaFoldDB" id="A0A430B4V0"/>
<name>A0A430B4V0_9ENTE</name>
<evidence type="ECO:0000259" key="4">
    <source>
        <dbReference type="PROSITE" id="PS51203"/>
    </source>
</evidence>
<keyword evidence="6" id="KW-1185">Reference proteome</keyword>
<gene>
    <name evidence="5" type="ORF">CBF29_02815</name>
</gene>
<evidence type="ECO:0000256" key="2">
    <source>
        <dbReference type="RuleBase" id="RU003616"/>
    </source>
</evidence>
<evidence type="ECO:0000313" key="6">
    <source>
        <dbReference type="Proteomes" id="UP000287605"/>
    </source>
</evidence>
<protein>
    <submittedName>
        <fullName evidence="5">Uncharacterized protein</fullName>
    </submittedName>
</protein>
<dbReference type="CDD" id="cd06471">
    <property type="entry name" value="ACD_LpsHSP_like"/>
    <property type="match status" value="1"/>
</dbReference>
<comment type="caution">
    <text evidence="5">The sequence shown here is derived from an EMBL/GenBank/DDBJ whole genome shotgun (WGS) entry which is preliminary data.</text>
</comment>
<dbReference type="PROSITE" id="PS51203">
    <property type="entry name" value="CS"/>
    <property type="match status" value="1"/>
</dbReference>
<dbReference type="InterPro" id="IPR031107">
    <property type="entry name" value="Small_HSP"/>
</dbReference>
<comment type="similarity">
    <text evidence="1 2">Belongs to the small heat shock protein (HSP20) family.</text>
</comment>
<dbReference type="EMBL" id="NGKA01000002">
    <property type="protein sequence ID" value="RSU15281.1"/>
    <property type="molecule type" value="Genomic_DNA"/>
</dbReference>
<evidence type="ECO:0000313" key="5">
    <source>
        <dbReference type="EMBL" id="RSU15281.1"/>
    </source>
</evidence>
<dbReference type="SUPFAM" id="SSF49764">
    <property type="entry name" value="HSP20-like chaperones"/>
    <property type="match status" value="1"/>
</dbReference>
<reference evidence="5 6" key="1">
    <citation type="submission" date="2017-05" db="EMBL/GenBank/DDBJ databases">
        <title>Vagococcus spp. assemblies.</title>
        <authorList>
            <person name="Gulvik C.A."/>
        </authorList>
    </citation>
    <scope>NUCLEOTIDE SEQUENCE [LARGE SCALE GENOMIC DNA]</scope>
    <source>
        <strain evidence="5 6">CCUG 51432</strain>
    </source>
</reference>
<dbReference type="PROSITE" id="PS01031">
    <property type="entry name" value="SHSP"/>
    <property type="match status" value="1"/>
</dbReference>
<dbReference type="OrthoDB" id="9811615at2"/>
<proteinExistence type="inferred from homology"/>
<dbReference type="PANTHER" id="PTHR11527">
    <property type="entry name" value="HEAT-SHOCK PROTEIN 20 FAMILY MEMBER"/>
    <property type="match status" value="1"/>
</dbReference>
<evidence type="ECO:0000256" key="1">
    <source>
        <dbReference type="PROSITE-ProRule" id="PRU00285"/>
    </source>
</evidence>
<dbReference type="Pfam" id="PF00011">
    <property type="entry name" value="HSP20"/>
    <property type="match status" value="1"/>
</dbReference>
<dbReference type="Gene3D" id="2.60.40.790">
    <property type="match status" value="1"/>
</dbReference>
<organism evidence="5 6">
    <name type="scientific">Vagococcus elongatus</name>
    <dbReference type="NCBI Taxonomy" id="180344"/>
    <lineage>
        <taxon>Bacteria</taxon>
        <taxon>Bacillati</taxon>
        <taxon>Bacillota</taxon>
        <taxon>Bacilli</taxon>
        <taxon>Lactobacillales</taxon>
        <taxon>Enterococcaceae</taxon>
        <taxon>Vagococcus</taxon>
    </lineage>
</organism>
<sequence>MVHNLMKRDFDDFIPDDFFGNFGKNFFKSFAGDSVMKTDISETDEAYTVNIDMPGLNKKDIKIDFKDDILSVDAKREVSTEEKDEKGSVIRSERHYGSFNRSFHLPNVKQTKVTAKYENGELIIKLPKEEKTSSGSNILID</sequence>
<dbReference type="RefSeq" id="WP_126807063.1">
    <property type="nucleotide sequence ID" value="NZ_NGKA01000002.1"/>
</dbReference>
<dbReference type="InterPro" id="IPR007052">
    <property type="entry name" value="CS_dom"/>
</dbReference>
<evidence type="ECO:0000259" key="3">
    <source>
        <dbReference type="PROSITE" id="PS01031"/>
    </source>
</evidence>
<feature type="domain" description="SHSP" evidence="3">
    <location>
        <begin position="29"/>
        <end position="141"/>
    </location>
</feature>
<accession>A0A430B4V0</accession>
<dbReference type="InterPro" id="IPR008978">
    <property type="entry name" value="HSP20-like_chaperone"/>
</dbReference>
<dbReference type="Proteomes" id="UP000287605">
    <property type="component" value="Unassembled WGS sequence"/>
</dbReference>
<feature type="domain" description="CS" evidence="4">
    <location>
        <begin position="33"/>
        <end position="139"/>
    </location>
</feature>
<dbReference type="InterPro" id="IPR002068">
    <property type="entry name" value="A-crystallin/Hsp20_dom"/>
</dbReference>